<accession>A0AAD4Q8M9</accession>
<dbReference type="AlphaFoldDB" id="A0AAD4Q8M9"/>
<gene>
    <name evidence="2" type="ORF">EDB92DRAFT_215654</name>
</gene>
<feature type="region of interest" description="Disordered" evidence="1">
    <location>
        <begin position="1"/>
        <end position="50"/>
    </location>
</feature>
<proteinExistence type="predicted"/>
<feature type="region of interest" description="Disordered" evidence="1">
    <location>
        <begin position="190"/>
        <end position="228"/>
    </location>
</feature>
<evidence type="ECO:0000256" key="1">
    <source>
        <dbReference type="SAM" id="MobiDB-lite"/>
    </source>
</evidence>
<protein>
    <submittedName>
        <fullName evidence="2">Uncharacterized protein</fullName>
    </submittedName>
</protein>
<dbReference type="Proteomes" id="UP001201163">
    <property type="component" value="Unassembled WGS sequence"/>
</dbReference>
<comment type="caution">
    <text evidence="2">The sequence shown here is derived from an EMBL/GenBank/DDBJ whole genome shotgun (WGS) entry which is preliminary data.</text>
</comment>
<keyword evidence="3" id="KW-1185">Reference proteome</keyword>
<reference evidence="2" key="1">
    <citation type="submission" date="2022-01" db="EMBL/GenBank/DDBJ databases">
        <title>Comparative genomics reveals a dynamic genome evolution in the ectomycorrhizal milk-cap (Lactarius) mushrooms.</title>
        <authorList>
            <consortium name="DOE Joint Genome Institute"/>
            <person name="Lebreton A."/>
            <person name="Tang N."/>
            <person name="Kuo A."/>
            <person name="LaButti K."/>
            <person name="Drula E."/>
            <person name="Barry K."/>
            <person name="Clum A."/>
            <person name="Lipzen A."/>
            <person name="Mousain D."/>
            <person name="Ng V."/>
            <person name="Wang R."/>
            <person name="Wang X."/>
            <person name="Dai Y."/>
            <person name="Henrissat B."/>
            <person name="Grigoriev I.V."/>
            <person name="Guerin-Laguette A."/>
            <person name="Yu F."/>
            <person name="Martin F.M."/>
        </authorList>
    </citation>
    <scope>NUCLEOTIDE SEQUENCE</scope>
    <source>
        <strain evidence="2">QP</strain>
    </source>
</reference>
<dbReference type="EMBL" id="JAKELL010000123">
    <property type="protein sequence ID" value="KAH8981068.1"/>
    <property type="molecule type" value="Genomic_DNA"/>
</dbReference>
<sequence length="256" mass="27817">MSNRIPPSFPQPFAPAGTPYPARDVAGTPEQRPIDPAQASTYPPDSMFARNTLGTSFDTPYWSQPPYPVQSHGSTPHLMPILNPPPQHPSPHLAPHNPPYQLVQGPIRTPPAFPMPQVQDARVPGSTISSYPPLPTVQTTHVPEYLHNNQVTPGHYSSYPSQVPIMSHSPLQHGSGVFGVAHVTPLVQRNQDDSDDEGYQVNQVSPETHDGNVRAKGPPSYGASGVTDTIRMTSCPRCGRRYPESQGSCVNAKCKR</sequence>
<evidence type="ECO:0000313" key="3">
    <source>
        <dbReference type="Proteomes" id="UP001201163"/>
    </source>
</evidence>
<name>A0AAD4Q8M9_9AGAM</name>
<evidence type="ECO:0000313" key="2">
    <source>
        <dbReference type="EMBL" id="KAH8981068.1"/>
    </source>
</evidence>
<organism evidence="2 3">
    <name type="scientific">Lactarius akahatsu</name>
    <dbReference type="NCBI Taxonomy" id="416441"/>
    <lineage>
        <taxon>Eukaryota</taxon>
        <taxon>Fungi</taxon>
        <taxon>Dikarya</taxon>
        <taxon>Basidiomycota</taxon>
        <taxon>Agaricomycotina</taxon>
        <taxon>Agaricomycetes</taxon>
        <taxon>Russulales</taxon>
        <taxon>Russulaceae</taxon>
        <taxon>Lactarius</taxon>
    </lineage>
</organism>